<dbReference type="EMBL" id="BDIP01010440">
    <property type="protein sequence ID" value="GIQ92745.1"/>
    <property type="molecule type" value="Genomic_DNA"/>
</dbReference>
<dbReference type="Proteomes" id="UP000265618">
    <property type="component" value="Unassembled WGS sequence"/>
</dbReference>
<reference evidence="2 3" key="1">
    <citation type="journal article" date="2018" name="PLoS ONE">
        <title>The draft genome of Kipferlia bialata reveals reductive genome evolution in fornicate parasites.</title>
        <authorList>
            <person name="Tanifuji G."/>
            <person name="Takabayashi S."/>
            <person name="Kume K."/>
            <person name="Takagi M."/>
            <person name="Nakayama T."/>
            <person name="Kamikawa R."/>
            <person name="Inagaki Y."/>
            <person name="Hashimoto T."/>
        </authorList>
    </citation>
    <scope>NUCLEOTIDE SEQUENCE [LARGE SCALE GENOMIC DNA]</scope>
    <source>
        <strain evidence="2">NY0173</strain>
    </source>
</reference>
<comment type="caution">
    <text evidence="2">The sequence shown here is derived from an EMBL/GenBank/DDBJ whole genome shotgun (WGS) entry which is preliminary data.</text>
</comment>
<accession>A0A9K3GS45</accession>
<proteinExistence type="predicted"/>
<evidence type="ECO:0000256" key="1">
    <source>
        <dbReference type="SAM" id="MobiDB-lite"/>
    </source>
</evidence>
<sequence>AQKADKQRHQDRLLGKARDGRAAERARCLKQWYNNSNEILASLPQFERIYPLPGVPVQAIVDAAASTNTATPGDPYSIYALTPQNRLFGDTASSKAKRDAAMQQRVNSRDQQRQ</sequence>
<keyword evidence="3" id="KW-1185">Reference proteome</keyword>
<feature type="region of interest" description="Disordered" evidence="1">
    <location>
        <begin position="89"/>
        <end position="114"/>
    </location>
</feature>
<evidence type="ECO:0000313" key="3">
    <source>
        <dbReference type="Proteomes" id="UP000265618"/>
    </source>
</evidence>
<name>A0A9K3GS45_9EUKA</name>
<protein>
    <submittedName>
        <fullName evidence="2">Uncharacterized protein</fullName>
    </submittedName>
</protein>
<feature type="region of interest" description="Disordered" evidence="1">
    <location>
        <begin position="1"/>
        <end position="20"/>
    </location>
</feature>
<feature type="non-terminal residue" evidence="2">
    <location>
        <position position="114"/>
    </location>
</feature>
<dbReference type="AlphaFoldDB" id="A0A9K3GS45"/>
<organism evidence="2 3">
    <name type="scientific">Kipferlia bialata</name>
    <dbReference type="NCBI Taxonomy" id="797122"/>
    <lineage>
        <taxon>Eukaryota</taxon>
        <taxon>Metamonada</taxon>
        <taxon>Carpediemonas-like organisms</taxon>
        <taxon>Kipferlia</taxon>
    </lineage>
</organism>
<gene>
    <name evidence="2" type="ORF">KIPB_016693</name>
</gene>
<evidence type="ECO:0000313" key="2">
    <source>
        <dbReference type="EMBL" id="GIQ92745.1"/>
    </source>
</evidence>
<feature type="non-terminal residue" evidence="2">
    <location>
        <position position="1"/>
    </location>
</feature>